<evidence type="ECO:0000256" key="1">
    <source>
        <dbReference type="SAM" id="Phobius"/>
    </source>
</evidence>
<keyword evidence="3" id="KW-1185">Reference proteome</keyword>
<protein>
    <recommendedName>
        <fullName evidence="4">Pilus assembly protein, PilO</fullName>
    </recommendedName>
</protein>
<comment type="caution">
    <text evidence="2">The sequence shown here is derived from an EMBL/GenBank/DDBJ whole genome shotgun (WGS) entry which is preliminary data.</text>
</comment>
<sequence length="180" mass="20012">MATERKTSKWAWIAIIISIPIILWRLGTTGMFGPEANLSLPTPIVSREDGRVNQGKDDRDQGKAQLSSVEALRVWEERFYAAGQPNLVAEFLGVVETLIAKAGLEVTEKQLLDGLRAPEGWVKVGINLSGQGDFFTVAAFLNQVYGYEKYIAVERVRISADQSRKILNYDLTLTTLALKK</sequence>
<accession>A0A8J6LIR8</accession>
<name>A0A8J6LIR8_9FIRM</name>
<dbReference type="Proteomes" id="UP000657177">
    <property type="component" value="Unassembled WGS sequence"/>
</dbReference>
<gene>
    <name evidence="2" type="ORF">G5B42_07410</name>
</gene>
<keyword evidence="1" id="KW-0472">Membrane</keyword>
<organism evidence="2 3">
    <name type="scientific">Capillibacterium thermochitinicola</name>
    <dbReference type="NCBI Taxonomy" id="2699427"/>
    <lineage>
        <taxon>Bacteria</taxon>
        <taxon>Bacillati</taxon>
        <taxon>Bacillota</taxon>
        <taxon>Capillibacterium</taxon>
    </lineage>
</organism>
<dbReference type="EMBL" id="JAAKDE010000014">
    <property type="protein sequence ID" value="MBA2133370.1"/>
    <property type="molecule type" value="Genomic_DNA"/>
</dbReference>
<evidence type="ECO:0008006" key="4">
    <source>
        <dbReference type="Google" id="ProtNLM"/>
    </source>
</evidence>
<feature type="transmembrane region" description="Helical" evidence="1">
    <location>
        <begin position="12"/>
        <end position="33"/>
    </location>
</feature>
<evidence type="ECO:0000313" key="3">
    <source>
        <dbReference type="Proteomes" id="UP000657177"/>
    </source>
</evidence>
<proteinExistence type="predicted"/>
<reference evidence="2" key="1">
    <citation type="submission" date="2020-06" db="EMBL/GenBank/DDBJ databases">
        <title>Novel chitinolytic bacterium.</title>
        <authorList>
            <person name="Ungkulpasvich U."/>
            <person name="Kosugi A."/>
            <person name="Uke A."/>
        </authorList>
    </citation>
    <scope>NUCLEOTIDE SEQUENCE</scope>
    <source>
        <strain evidence="2">UUS1-1</strain>
    </source>
</reference>
<dbReference type="AlphaFoldDB" id="A0A8J6LIR8"/>
<dbReference type="InterPro" id="IPR014717">
    <property type="entry name" value="Transl_elong_EF1B/ribsomal_bS6"/>
</dbReference>
<evidence type="ECO:0000313" key="2">
    <source>
        <dbReference type="EMBL" id="MBA2133370.1"/>
    </source>
</evidence>
<dbReference type="RefSeq" id="WP_181339839.1">
    <property type="nucleotide sequence ID" value="NZ_JAAKDE010000014.1"/>
</dbReference>
<dbReference type="Gene3D" id="3.30.70.60">
    <property type="match status" value="1"/>
</dbReference>
<keyword evidence="1" id="KW-1133">Transmembrane helix</keyword>
<keyword evidence="1" id="KW-0812">Transmembrane</keyword>